<evidence type="ECO:0000313" key="3">
    <source>
        <dbReference type="EnsemblPlants" id="KEH30812"/>
    </source>
</evidence>
<name>A0A072UM94_MEDTR</name>
<evidence type="ECO:0000313" key="4">
    <source>
        <dbReference type="Proteomes" id="UP000002051"/>
    </source>
</evidence>
<organism evidence="2 4">
    <name type="scientific">Medicago truncatula</name>
    <name type="common">Barrel medic</name>
    <name type="synonym">Medicago tribuloides</name>
    <dbReference type="NCBI Taxonomy" id="3880"/>
    <lineage>
        <taxon>Eukaryota</taxon>
        <taxon>Viridiplantae</taxon>
        <taxon>Streptophyta</taxon>
        <taxon>Embryophyta</taxon>
        <taxon>Tracheophyta</taxon>
        <taxon>Spermatophyta</taxon>
        <taxon>Magnoliopsida</taxon>
        <taxon>eudicotyledons</taxon>
        <taxon>Gunneridae</taxon>
        <taxon>Pentapetalae</taxon>
        <taxon>rosids</taxon>
        <taxon>fabids</taxon>
        <taxon>Fabales</taxon>
        <taxon>Fabaceae</taxon>
        <taxon>Papilionoideae</taxon>
        <taxon>50 kb inversion clade</taxon>
        <taxon>NPAAA clade</taxon>
        <taxon>Hologalegina</taxon>
        <taxon>IRL clade</taxon>
        <taxon>Trifolieae</taxon>
        <taxon>Medicago</taxon>
    </lineage>
</organism>
<dbReference type="HOGENOM" id="CLU_2402986_0_0_1"/>
<keyword evidence="1" id="KW-0472">Membrane</keyword>
<evidence type="ECO:0000313" key="2">
    <source>
        <dbReference type="EMBL" id="KEH30812.1"/>
    </source>
</evidence>
<evidence type="ECO:0000256" key="1">
    <source>
        <dbReference type="SAM" id="Phobius"/>
    </source>
</evidence>
<proteinExistence type="predicted"/>
<keyword evidence="1" id="KW-1133">Transmembrane helix</keyword>
<reference evidence="2 4" key="1">
    <citation type="journal article" date="2011" name="Nature">
        <title>The Medicago genome provides insight into the evolution of rhizobial symbioses.</title>
        <authorList>
            <person name="Young N.D."/>
            <person name="Debelle F."/>
            <person name="Oldroyd G.E."/>
            <person name="Geurts R."/>
            <person name="Cannon S.B."/>
            <person name="Udvardi M.K."/>
            <person name="Benedito V.A."/>
            <person name="Mayer K.F."/>
            <person name="Gouzy J."/>
            <person name="Schoof H."/>
            <person name="Van de Peer Y."/>
            <person name="Proost S."/>
            <person name="Cook D.R."/>
            <person name="Meyers B.C."/>
            <person name="Spannagl M."/>
            <person name="Cheung F."/>
            <person name="De Mita S."/>
            <person name="Krishnakumar V."/>
            <person name="Gundlach H."/>
            <person name="Zhou S."/>
            <person name="Mudge J."/>
            <person name="Bharti A.K."/>
            <person name="Murray J.D."/>
            <person name="Naoumkina M.A."/>
            <person name="Rosen B."/>
            <person name="Silverstein K.A."/>
            <person name="Tang H."/>
            <person name="Rombauts S."/>
            <person name="Zhao P.X."/>
            <person name="Zhou P."/>
            <person name="Barbe V."/>
            <person name="Bardou P."/>
            <person name="Bechner M."/>
            <person name="Bellec A."/>
            <person name="Berger A."/>
            <person name="Berges H."/>
            <person name="Bidwell S."/>
            <person name="Bisseling T."/>
            <person name="Choisne N."/>
            <person name="Couloux A."/>
            <person name="Denny R."/>
            <person name="Deshpande S."/>
            <person name="Dai X."/>
            <person name="Doyle J.J."/>
            <person name="Dudez A.M."/>
            <person name="Farmer A.D."/>
            <person name="Fouteau S."/>
            <person name="Franken C."/>
            <person name="Gibelin C."/>
            <person name="Gish J."/>
            <person name="Goldstein S."/>
            <person name="Gonzalez A.J."/>
            <person name="Green P.J."/>
            <person name="Hallab A."/>
            <person name="Hartog M."/>
            <person name="Hua A."/>
            <person name="Humphray S.J."/>
            <person name="Jeong D.H."/>
            <person name="Jing Y."/>
            <person name="Jocker A."/>
            <person name="Kenton S.M."/>
            <person name="Kim D.J."/>
            <person name="Klee K."/>
            <person name="Lai H."/>
            <person name="Lang C."/>
            <person name="Lin S."/>
            <person name="Macmil S.L."/>
            <person name="Magdelenat G."/>
            <person name="Matthews L."/>
            <person name="McCorrison J."/>
            <person name="Monaghan E.L."/>
            <person name="Mun J.H."/>
            <person name="Najar F.Z."/>
            <person name="Nicholson C."/>
            <person name="Noirot C."/>
            <person name="O'Bleness M."/>
            <person name="Paule C.R."/>
            <person name="Poulain J."/>
            <person name="Prion F."/>
            <person name="Qin B."/>
            <person name="Qu C."/>
            <person name="Retzel E.F."/>
            <person name="Riddle C."/>
            <person name="Sallet E."/>
            <person name="Samain S."/>
            <person name="Samson N."/>
            <person name="Sanders I."/>
            <person name="Saurat O."/>
            <person name="Scarpelli C."/>
            <person name="Schiex T."/>
            <person name="Segurens B."/>
            <person name="Severin A.J."/>
            <person name="Sherrier D.J."/>
            <person name="Shi R."/>
            <person name="Sims S."/>
            <person name="Singer S.R."/>
            <person name="Sinharoy S."/>
            <person name="Sterck L."/>
            <person name="Viollet A."/>
            <person name="Wang B.B."/>
            <person name="Wang K."/>
            <person name="Wang M."/>
            <person name="Wang X."/>
            <person name="Warfsmann J."/>
            <person name="Weissenbach J."/>
            <person name="White D.D."/>
            <person name="White J.D."/>
            <person name="Wiley G.B."/>
            <person name="Wincker P."/>
            <person name="Xing Y."/>
            <person name="Yang L."/>
            <person name="Yao Z."/>
            <person name="Ying F."/>
            <person name="Zhai J."/>
            <person name="Zhou L."/>
            <person name="Zuber A."/>
            <person name="Denarie J."/>
            <person name="Dixon R.A."/>
            <person name="May G.D."/>
            <person name="Schwartz D.C."/>
            <person name="Rogers J."/>
            <person name="Quetier F."/>
            <person name="Town C.D."/>
            <person name="Roe B.A."/>
        </authorList>
    </citation>
    <scope>NUCLEOTIDE SEQUENCE [LARGE SCALE GENOMIC DNA]</scope>
    <source>
        <strain evidence="2">A17</strain>
        <strain evidence="3 4">cv. Jemalong A17</strain>
    </source>
</reference>
<dbReference type="EnsemblPlants" id="KEH30812">
    <property type="protein sequence ID" value="KEH30812"/>
    <property type="gene ID" value="MTR_4g082813"/>
</dbReference>
<accession>A0A072UM94</accession>
<gene>
    <name evidence="2" type="ordered locus">MTR_4g082813</name>
</gene>
<dbReference type="Proteomes" id="UP000002051">
    <property type="component" value="Chromosome 4"/>
</dbReference>
<feature type="transmembrane region" description="Helical" evidence="1">
    <location>
        <begin position="12"/>
        <end position="40"/>
    </location>
</feature>
<dbReference type="AlphaFoldDB" id="A0A072UM94"/>
<keyword evidence="1 2" id="KW-0812">Transmembrane</keyword>
<reference evidence="2 4" key="2">
    <citation type="journal article" date="2014" name="BMC Genomics">
        <title>An improved genome release (version Mt4.0) for the model legume Medicago truncatula.</title>
        <authorList>
            <person name="Tang H."/>
            <person name="Krishnakumar V."/>
            <person name="Bidwell S."/>
            <person name="Rosen B."/>
            <person name="Chan A."/>
            <person name="Zhou S."/>
            <person name="Gentzbittel L."/>
            <person name="Childs K.L."/>
            <person name="Yandell M."/>
            <person name="Gundlach H."/>
            <person name="Mayer K.F."/>
            <person name="Schwartz D.C."/>
            <person name="Town C.D."/>
        </authorList>
    </citation>
    <scope>GENOME REANNOTATION</scope>
    <source>
        <strain evidence="2">A17</strain>
        <strain evidence="3 4">cv. Jemalong A17</strain>
    </source>
</reference>
<dbReference type="EMBL" id="CM001220">
    <property type="protein sequence ID" value="KEH30812.1"/>
    <property type="molecule type" value="Genomic_DNA"/>
</dbReference>
<sequence>MSDVELGQRKMTILWIILNAYSSITIIHRCMIFVFSFMILDHSAKENGGGWGHLEIREFELKIHDLSMEEIERWWPLTEVVVADEKERGSDGG</sequence>
<reference evidence="3" key="3">
    <citation type="submission" date="2015-04" db="UniProtKB">
        <authorList>
            <consortium name="EnsemblPlants"/>
        </authorList>
    </citation>
    <scope>IDENTIFICATION</scope>
    <source>
        <strain evidence="3">cv. Jemalong A17</strain>
    </source>
</reference>
<keyword evidence="4" id="KW-1185">Reference proteome</keyword>
<protein>
    <submittedName>
        <fullName evidence="2">Transmembrane protein, putative</fullName>
    </submittedName>
</protein>